<dbReference type="EMBL" id="MU827314">
    <property type="protein sequence ID" value="KAJ7358926.1"/>
    <property type="molecule type" value="Genomic_DNA"/>
</dbReference>
<comment type="caution">
    <text evidence="1">The sequence shown here is derived from an EMBL/GenBank/DDBJ whole genome shotgun (WGS) entry which is preliminary data.</text>
</comment>
<evidence type="ECO:0000313" key="1">
    <source>
        <dbReference type="EMBL" id="KAJ7358926.1"/>
    </source>
</evidence>
<sequence length="605" mass="68837">MEEILLESIRVNREGTDEEKATLLDASNRFFKLTRKVPRFTIVRGDNRDPFVMMPAEQNKTYQVVFNKRVVSFNDLLAYLFGYIKKYKDSIRRCVKKYKSDEEEEDGQCSYERTDTGLNLNCCGTQYIERGGVKESAVSYKTNSSHRLLQKAKLVRSPKSPKQLISPRKRVAVSWGQKEEVALVQIIALFGELKTNEWPSFGSKHEYWDKAADFIQETVGSTYKRSKASVRRHVLVDLKGKFKTIDGAEAALGLTVESYIDGSPCQPSTTNDVDQDLNLSPSLAGKLSCLSKSQLKDLIIESLRLLGLNVDVLVQLMHRLLVEQPDLDVMAITDHLYALLAAKMGITCTVLGFVRLSLEAMRRLELNNKVNLVIKLCQGFAVDRPDKSGPLIPLHRMPYGLLQYCIEFFTCTNIMQIKEPEDFKLWHETMLTESPDRFQRLVAGPTWSGLDPQDVKDPMKARVNVPCTSKSTQQRRNKKSLFTSSSDVQVAAFEELKEANPSGRFWLKLDATDLKEALMESMKGVWNGDVDLGDGKLQELRGKYDGRVNLVTGLASCVRWTDLELELRSWLDQLHEDVLFLDDGFKEAVEQYRKNSQIHPLQKKP</sequence>
<dbReference type="Proteomes" id="UP001163046">
    <property type="component" value="Unassembled WGS sequence"/>
</dbReference>
<accession>A0A9W9YMV3</accession>
<gene>
    <name evidence="1" type="ORF">OS493_020767</name>
</gene>
<organism evidence="1 2">
    <name type="scientific">Desmophyllum pertusum</name>
    <dbReference type="NCBI Taxonomy" id="174260"/>
    <lineage>
        <taxon>Eukaryota</taxon>
        <taxon>Metazoa</taxon>
        <taxon>Cnidaria</taxon>
        <taxon>Anthozoa</taxon>
        <taxon>Hexacorallia</taxon>
        <taxon>Scleractinia</taxon>
        <taxon>Caryophylliina</taxon>
        <taxon>Caryophylliidae</taxon>
        <taxon>Desmophyllum</taxon>
    </lineage>
</organism>
<evidence type="ECO:0008006" key="3">
    <source>
        <dbReference type="Google" id="ProtNLM"/>
    </source>
</evidence>
<dbReference type="AlphaFoldDB" id="A0A9W9YMV3"/>
<reference evidence="1" key="1">
    <citation type="submission" date="2023-01" db="EMBL/GenBank/DDBJ databases">
        <title>Genome assembly of the deep-sea coral Lophelia pertusa.</title>
        <authorList>
            <person name="Herrera S."/>
            <person name="Cordes E."/>
        </authorList>
    </citation>
    <scope>NUCLEOTIDE SEQUENCE</scope>
    <source>
        <strain evidence="1">USNM1676648</strain>
        <tissue evidence="1">Polyp</tissue>
    </source>
</reference>
<name>A0A9W9YMV3_9CNID</name>
<evidence type="ECO:0000313" key="2">
    <source>
        <dbReference type="Proteomes" id="UP001163046"/>
    </source>
</evidence>
<keyword evidence="2" id="KW-1185">Reference proteome</keyword>
<dbReference type="OrthoDB" id="5980952at2759"/>
<proteinExistence type="predicted"/>
<protein>
    <recommendedName>
        <fullName evidence="3">Myb-like domain-containing protein</fullName>
    </recommendedName>
</protein>